<name>A0A9K3JSG8_HELAN</name>
<protein>
    <submittedName>
        <fullName evidence="2">Uncharacterized protein</fullName>
    </submittedName>
</protein>
<comment type="caution">
    <text evidence="2">The sequence shown here is derived from an EMBL/GenBank/DDBJ whole genome shotgun (WGS) entry which is preliminary data.</text>
</comment>
<evidence type="ECO:0000256" key="1">
    <source>
        <dbReference type="SAM" id="Phobius"/>
    </source>
</evidence>
<keyword evidence="1" id="KW-0472">Membrane</keyword>
<sequence length="51" mass="5976">MFRPTLFIAYGPVISSLILKYLNIEVQKKKKKKKKKKKNLTEPVILYIGIL</sequence>
<evidence type="ECO:0000313" key="3">
    <source>
        <dbReference type="Proteomes" id="UP000215914"/>
    </source>
</evidence>
<keyword evidence="1" id="KW-1133">Transmembrane helix</keyword>
<organism evidence="2 3">
    <name type="scientific">Helianthus annuus</name>
    <name type="common">Common sunflower</name>
    <dbReference type="NCBI Taxonomy" id="4232"/>
    <lineage>
        <taxon>Eukaryota</taxon>
        <taxon>Viridiplantae</taxon>
        <taxon>Streptophyta</taxon>
        <taxon>Embryophyta</taxon>
        <taxon>Tracheophyta</taxon>
        <taxon>Spermatophyta</taxon>
        <taxon>Magnoliopsida</taxon>
        <taxon>eudicotyledons</taxon>
        <taxon>Gunneridae</taxon>
        <taxon>Pentapetalae</taxon>
        <taxon>asterids</taxon>
        <taxon>campanulids</taxon>
        <taxon>Asterales</taxon>
        <taxon>Asteraceae</taxon>
        <taxon>Asteroideae</taxon>
        <taxon>Heliantheae alliance</taxon>
        <taxon>Heliantheae</taxon>
        <taxon>Helianthus</taxon>
    </lineage>
</organism>
<keyword evidence="1" id="KW-0812">Transmembrane</keyword>
<gene>
    <name evidence="2" type="ORF">HanXRQr2_Chr01g0008341</name>
</gene>
<proteinExistence type="predicted"/>
<accession>A0A9K3JSG8</accession>
<feature type="transmembrane region" description="Helical" evidence="1">
    <location>
        <begin position="6"/>
        <end position="24"/>
    </location>
</feature>
<dbReference type="Proteomes" id="UP000215914">
    <property type="component" value="Unassembled WGS sequence"/>
</dbReference>
<reference evidence="2" key="2">
    <citation type="submission" date="2020-06" db="EMBL/GenBank/DDBJ databases">
        <title>Helianthus annuus Genome sequencing and assembly Release 2.</title>
        <authorList>
            <person name="Gouzy J."/>
            <person name="Langlade N."/>
            <person name="Munos S."/>
        </authorList>
    </citation>
    <scope>NUCLEOTIDE SEQUENCE</scope>
    <source>
        <tissue evidence="2">Leaves</tissue>
    </source>
</reference>
<dbReference type="Gramene" id="mRNA:HanXRQr2_Chr01g0008341">
    <property type="protein sequence ID" value="CDS:HanXRQr2_Chr01g0008341.1"/>
    <property type="gene ID" value="HanXRQr2_Chr01g0008341"/>
</dbReference>
<dbReference type="AlphaFoldDB" id="A0A9K3JSG8"/>
<reference evidence="2" key="1">
    <citation type="journal article" date="2017" name="Nature">
        <title>The sunflower genome provides insights into oil metabolism, flowering and Asterid evolution.</title>
        <authorList>
            <person name="Badouin H."/>
            <person name="Gouzy J."/>
            <person name="Grassa C.J."/>
            <person name="Murat F."/>
            <person name="Staton S.E."/>
            <person name="Cottret L."/>
            <person name="Lelandais-Briere C."/>
            <person name="Owens G.L."/>
            <person name="Carrere S."/>
            <person name="Mayjonade B."/>
            <person name="Legrand L."/>
            <person name="Gill N."/>
            <person name="Kane N.C."/>
            <person name="Bowers J.E."/>
            <person name="Hubner S."/>
            <person name="Bellec A."/>
            <person name="Berard A."/>
            <person name="Berges H."/>
            <person name="Blanchet N."/>
            <person name="Boniface M.C."/>
            <person name="Brunel D."/>
            <person name="Catrice O."/>
            <person name="Chaidir N."/>
            <person name="Claudel C."/>
            <person name="Donnadieu C."/>
            <person name="Faraut T."/>
            <person name="Fievet G."/>
            <person name="Helmstetter N."/>
            <person name="King M."/>
            <person name="Knapp S.J."/>
            <person name="Lai Z."/>
            <person name="Le Paslier M.C."/>
            <person name="Lippi Y."/>
            <person name="Lorenzon L."/>
            <person name="Mandel J.R."/>
            <person name="Marage G."/>
            <person name="Marchand G."/>
            <person name="Marquand E."/>
            <person name="Bret-Mestries E."/>
            <person name="Morien E."/>
            <person name="Nambeesan S."/>
            <person name="Nguyen T."/>
            <person name="Pegot-Espagnet P."/>
            <person name="Pouilly N."/>
            <person name="Raftis F."/>
            <person name="Sallet E."/>
            <person name="Schiex T."/>
            <person name="Thomas J."/>
            <person name="Vandecasteele C."/>
            <person name="Vares D."/>
            <person name="Vear F."/>
            <person name="Vautrin S."/>
            <person name="Crespi M."/>
            <person name="Mangin B."/>
            <person name="Burke J.M."/>
            <person name="Salse J."/>
            <person name="Munos S."/>
            <person name="Vincourt P."/>
            <person name="Rieseberg L.H."/>
            <person name="Langlade N.B."/>
        </authorList>
    </citation>
    <scope>NUCLEOTIDE SEQUENCE</scope>
    <source>
        <tissue evidence="2">Leaves</tissue>
    </source>
</reference>
<keyword evidence="3" id="KW-1185">Reference proteome</keyword>
<evidence type="ECO:0000313" key="2">
    <source>
        <dbReference type="EMBL" id="KAF5820976.1"/>
    </source>
</evidence>
<dbReference type="EMBL" id="MNCJ02000316">
    <property type="protein sequence ID" value="KAF5820976.1"/>
    <property type="molecule type" value="Genomic_DNA"/>
</dbReference>